<evidence type="ECO:0000256" key="1">
    <source>
        <dbReference type="SAM" id="Phobius"/>
    </source>
</evidence>
<keyword evidence="1" id="KW-0472">Membrane</keyword>
<dbReference type="Proteomes" id="UP000504610">
    <property type="component" value="Chromosome 3"/>
</dbReference>
<keyword evidence="1" id="KW-1133">Transmembrane helix</keyword>
<dbReference type="OrthoDB" id="1105329at2759"/>
<evidence type="ECO:0000313" key="3">
    <source>
        <dbReference type="RefSeq" id="XP_018475434.1"/>
    </source>
</evidence>
<dbReference type="AlphaFoldDB" id="A0A6J0MTD5"/>
<dbReference type="KEGG" id="rsz:108846730"/>
<reference evidence="2" key="1">
    <citation type="journal article" date="2019" name="Database">
        <title>The radish genome database (RadishGD): an integrated information resource for radish genomics.</title>
        <authorList>
            <person name="Yu H.J."/>
            <person name="Baek S."/>
            <person name="Lee Y.J."/>
            <person name="Cho A."/>
            <person name="Mun J.H."/>
        </authorList>
    </citation>
    <scope>NUCLEOTIDE SEQUENCE [LARGE SCALE GENOMIC DNA]</scope>
    <source>
        <strain evidence="2">cv. WK10039</strain>
    </source>
</reference>
<keyword evidence="2" id="KW-1185">Reference proteome</keyword>
<protein>
    <submittedName>
        <fullName evidence="3">Uncharacterized protein LOC108846730</fullName>
    </submittedName>
</protein>
<dbReference type="RefSeq" id="XP_018475434.1">
    <property type="nucleotide sequence ID" value="XM_018619932.2"/>
</dbReference>
<accession>A0A6J0MTD5</accession>
<feature type="transmembrane region" description="Helical" evidence="1">
    <location>
        <begin position="41"/>
        <end position="65"/>
    </location>
</feature>
<gene>
    <name evidence="3" type="primary">LOC108846730</name>
</gene>
<reference evidence="3" key="2">
    <citation type="submission" date="2025-08" db="UniProtKB">
        <authorList>
            <consortium name="RefSeq"/>
        </authorList>
    </citation>
    <scope>IDENTIFICATION</scope>
    <source>
        <tissue evidence="3">Leaf</tissue>
    </source>
</reference>
<name>A0A6J0MTD5_RAPSA</name>
<proteinExistence type="predicted"/>
<organism evidence="2 3">
    <name type="scientific">Raphanus sativus</name>
    <name type="common">Radish</name>
    <name type="synonym">Raphanus raphanistrum var. sativus</name>
    <dbReference type="NCBI Taxonomy" id="3726"/>
    <lineage>
        <taxon>Eukaryota</taxon>
        <taxon>Viridiplantae</taxon>
        <taxon>Streptophyta</taxon>
        <taxon>Embryophyta</taxon>
        <taxon>Tracheophyta</taxon>
        <taxon>Spermatophyta</taxon>
        <taxon>Magnoliopsida</taxon>
        <taxon>eudicotyledons</taxon>
        <taxon>Gunneridae</taxon>
        <taxon>Pentapetalae</taxon>
        <taxon>rosids</taxon>
        <taxon>malvids</taxon>
        <taxon>Brassicales</taxon>
        <taxon>Brassicaceae</taxon>
        <taxon>Brassiceae</taxon>
        <taxon>Raphanus</taxon>
    </lineage>
</organism>
<keyword evidence="1" id="KW-0812">Transmembrane</keyword>
<dbReference type="GeneID" id="108846730"/>
<evidence type="ECO:0000313" key="2">
    <source>
        <dbReference type="Proteomes" id="UP000504610"/>
    </source>
</evidence>
<sequence length="205" mass="23233">MVYQTNFHQTQPFSVALRRWWSRPMMTIPPSNGRSCTNKECAAMCAPCFGALLTVVAVYLIFLYIDKAHSHAKISLQSLALSSATWQCDFLVKIQTSRYSIYYNVDDAAVRLGSRNAAVLNITSQRVSRDDTAFSLVFVAKEENRSDAGALEVKLMAKHKRYVDNDEAGHFNIRCQNLTRIICESSFTGFRLFTLSKIRQRATVE</sequence>